<protein>
    <recommendedName>
        <fullName evidence="5">Beta-lactamase-inhibitor-like PepSY-like domain-containing protein</fullName>
    </recommendedName>
</protein>
<feature type="region of interest" description="Disordered" evidence="1">
    <location>
        <begin position="145"/>
        <end position="172"/>
    </location>
</feature>
<feature type="signal peptide" evidence="2">
    <location>
        <begin position="1"/>
        <end position="29"/>
    </location>
</feature>
<proteinExistence type="predicted"/>
<gene>
    <name evidence="3" type="ORF">V202x_48600</name>
</gene>
<keyword evidence="2" id="KW-0732">Signal</keyword>
<evidence type="ECO:0000256" key="1">
    <source>
        <dbReference type="SAM" id="MobiDB-lite"/>
    </source>
</evidence>
<dbReference type="Gene3D" id="3.10.450.360">
    <property type="match status" value="1"/>
</dbReference>
<accession>A0A517X1R5</accession>
<keyword evidence="4" id="KW-1185">Reference proteome</keyword>
<feature type="chain" id="PRO_5022049129" description="Beta-lactamase-inhibitor-like PepSY-like domain-containing protein" evidence="2">
    <location>
        <begin position="30"/>
        <end position="311"/>
    </location>
</feature>
<dbReference type="AlphaFoldDB" id="A0A517X1R5"/>
<sequence length="311" mass="34161" precursor="true">MTNNSKFMRNIGLAIVVCGLLASASFAYEALTYDKLPSAVKKNIETLHPNSRVLTANVDEDGLYQIDLNADNEHFLMELTRSGRVVSNKSQGKVLKSTPKSVNLPARVRAAVKKLYPNGKVISASADEDGVYQIQIKRPQGISNVESTRSGRILSNDRDATDKDEDLSISPSSQARHIESVRKLPYAVLAAVEKAHPQGVIVHVYQDLYGPRYGRSAYYVNIVKNNEVYNVGLTATGKVLKDTLDNQTERLARLPQVVSDAAQAAFPNGVIYGSGTRNGNYEVDVLVDGLPYDLVITKSGHVISKKRDYHE</sequence>
<organism evidence="3 4">
    <name type="scientific">Gimesia aquarii</name>
    <dbReference type="NCBI Taxonomy" id="2527964"/>
    <lineage>
        <taxon>Bacteria</taxon>
        <taxon>Pseudomonadati</taxon>
        <taxon>Planctomycetota</taxon>
        <taxon>Planctomycetia</taxon>
        <taxon>Planctomycetales</taxon>
        <taxon>Planctomycetaceae</taxon>
        <taxon>Gimesia</taxon>
    </lineage>
</organism>
<evidence type="ECO:0000256" key="2">
    <source>
        <dbReference type="SAM" id="SignalP"/>
    </source>
</evidence>
<dbReference type="SUPFAM" id="SSF160574">
    <property type="entry name" value="BT0923-like"/>
    <property type="match status" value="2"/>
</dbReference>
<reference evidence="3 4" key="1">
    <citation type="submission" date="2019-03" db="EMBL/GenBank/DDBJ databases">
        <title>Deep-cultivation of Planctomycetes and their phenomic and genomic characterization uncovers novel biology.</title>
        <authorList>
            <person name="Wiegand S."/>
            <person name="Jogler M."/>
            <person name="Boedeker C."/>
            <person name="Pinto D."/>
            <person name="Vollmers J."/>
            <person name="Rivas-Marin E."/>
            <person name="Kohn T."/>
            <person name="Peeters S.H."/>
            <person name="Heuer A."/>
            <person name="Rast P."/>
            <person name="Oberbeckmann S."/>
            <person name="Bunk B."/>
            <person name="Jeske O."/>
            <person name="Meyerdierks A."/>
            <person name="Storesund J.E."/>
            <person name="Kallscheuer N."/>
            <person name="Luecker S."/>
            <person name="Lage O.M."/>
            <person name="Pohl T."/>
            <person name="Merkel B.J."/>
            <person name="Hornburger P."/>
            <person name="Mueller R.-W."/>
            <person name="Bruemmer F."/>
            <person name="Labrenz M."/>
            <person name="Spormann A.M."/>
            <person name="Op den Camp H."/>
            <person name="Overmann J."/>
            <person name="Amann R."/>
            <person name="Jetten M.S.M."/>
            <person name="Mascher T."/>
            <person name="Medema M.H."/>
            <person name="Devos D.P."/>
            <person name="Kaster A.-K."/>
            <person name="Ovreas L."/>
            <person name="Rohde M."/>
            <person name="Galperin M.Y."/>
            <person name="Jogler C."/>
        </authorList>
    </citation>
    <scope>NUCLEOTIDE SEQUENCE [LARGE SCALE GENOMIC DNA]</scope>
    <source>
        <strain evidence="3 4">V202</strain>
    </source>
</reference>
<evidence type="ECO:0000313" key="3">
    <source>
        <dbReference type="EMBL" id="QDU11438.1"/>
    </source>
</evidence>
<dbReference type="Gene3D" id="3.40.1420.30">
    <property type="match status" value="1"/>
</dbReference>
<name>A0A517X1R5_9PLAN</name>
<dbReference type="EMBL" id="CP037422">
    <property type="protein sequence ID" value="QDU11438.1"/>
    <property type="molecule type" value="Genomic_DNA"/>
</dbReference>
<dbReference type="Proteomes" id="UP000318384">
    <property type="component" value="Chromosome"/>
</dbReference>
<dbReference type="RefSeq" id="WP_145179228.1">
    <property type="nucleotide sequence ID" value="NZ_CP037422.1"/>
</dbReference>
<evidence type="ECO:0008006" key="5">
    <source>
        <dbReference type="Google" id="ProtNLM"/>
    </source>
</evidence>
<evidence type="ECO:0000313" key="4">
    <source>
        <dbReference type="Proteomes" id="UP000318384"/>
    </source>
</evidence>